<organism evidence="2 3">
    <name type="scientific">Alistipes ihumii AP11</name>
    <dbReference type="NCBI Taxonomy" id="1211813"/>
    <lineage>
        <taxon>Bacteria</taxon>
        <taxon>Pseudomonadati</taxon>
        <taxon>Bacteroidota</taxon>
        <taxon>Bacteroidia</taxon>
        <taxon>Bacteroidales</taxon>
        <taxon>Rikenellaceae</taxon>
        <taxon>Alistipes</taxon>
    </lineage>
</organism>
<reference evidence="2" key="1">
    <citation type="journal article" date="2022" name="Cell">
        <title>Design, construction, and in vivo augmentation of a complex gut microbiome.</title>
        <authorList>
            <person name="Cheng A.G."/>
            <person name="Ho P.Y."/>
            <person name="Aranda-Diaz A."/>
            <person name="Jain S."/>
            <person name="Yu F.B."/>
            <person name="Meng X."/>
            <person name="Wang M."/>
            <person name="Iakiviak M."/>
            <person name="Nagashima K."/>
            <person name="Zhao A."/>
            <person name="Murugkar P."/>
            <person name="Patil A."/>
            <person name="Atabakhsh K."/>
            <person name="Weakley A."/>
            <person name="Yan J."/>
            <person name="Brumbaugh A.R."/>
            <person name="Higginbottom S."/>
            <person name="Dimas A."/>
            <person name="Shiver A.L."/>
            <person name="Deutschbauer A."/>
            <person name="Neff N."/>
            <person name="Sonnenburg J.L."/>
            <person name="Huang K.C."/>
            <person name="Fischbach M.A."/>
        </authorList>
    </citation>
    <scope>NUCLEOTIDE SEQUENCE</scope>
    <source>
        <strain evidence="2">AP11</strain>
    </source>
</reference>
<accession>A0ABY5V172</accession>
<evidence type="ECO:0000259" key="1">
    <source>
        <dbReference type="Pfam" id="PF06889"/>
    </source>
</evidence>
<name>A0ABY5V172_9BACT</name>
<dbReference type="EMBL" id="CP102294">
    <property type="protein sequence ID" value="UWN57379.1"/>
    <property type="molecule type" value="Genomic_DNA"/>
</dbReference>
<dbReference type="InterPro" id="IPR009677">
    <property type="entry name" value="DUF1266"/>
</dbReference>
<sequence length="334" mass="37203">MANEKMNPRSPEEIARAAQKAALEQMRAMMGHIPGMPDMDDMQAQIMAQMQAAVPDLAEIQAQQAAMETLGGVDAATVAETARRNMAQAAATAQALQDGNLLNQLRETNAAALDWLGEENGWEIRRAEECRLTSEQQRLMAFAAPLLVYNGECVDAVESEVAPETYRAQLQSWWDITDRDSTLGIVRWLLHEGHHADADAALALMRGDRPGAGDTEEKAEDVQLIAECMIENDCCTADTLPQTAIAWDLVRIANLGRWAFHCGYLSESEMWRVMQVAAGAARENFASWEEYGRSFAFGRGVWHGDEEECQTAWEIVSELFENEASPWRQIPWNE</sequence>
<protein>
    <submittedName>
        <fullName evidence="2">DUF1266 domain-containing protein</fullName>
    </submittedName>
</protein>
<dbReference type="GeneID" id="82890264"/>
<dbReference type="Proteomes" id="UP001059295">
    <property type="component" value="Chromosome"/>
</dbReference>
<dbReference type="RefSeq" id="WP_019245228.1">
    <property type="nucleotide sequence ID" value="NZ_CAPH01000006.1"/>
</dbReference>
<dbReference type="Pfam" id="PF06889">
    <property type="entry name" value="DUF1266"/>
    <property type="match status" value="1"/>
</dbReference>
<proteinExistence type="predicted"/>
<feature type="domain" description="DUF1266" evidence="1">
    <location>
        <begin position="169"/>
        <end position="332"/>
    </location>
</feature>
<gene>
    <name evidence="2" type="ORF">NQ491_00980</name>
</gene>
<evidence type="ECO:0000313" key="3">
    <source>
        <dbReference type="Proteomes" id="UP001059295"/>
    </source>
</evidence>
<keyword evidence="3" id="KW-1185">Reference proteome</keyword>
<evidence type="ECO:0000313" key="2">
    <source>
        <dbReference type="EMBL" id="UWN57379.1"/>
    </source>
</evidence>